<reference evidence="1 2" key="1">
    <citation type="submission" date="2020-08" db="EMBL/GenBank/DDBJ databases">
        <title>Genomic Encyclopedia of Type Strains, Phase IV (KMG-IV): sequencing the most valuable type-strain genomes for metagenomic binning, comparative biology and taxonomic classification.</title>
        <authorList>
            <person name="Goeker M."/>
        </authorList>
    </citation>
    <scope>NUCLEOTIDE SEQUENCE [LARGE SCALE GENOMIC DNA]</scope>
    <source>
        <strain evidence="1 2">DSM 22336</strain>
    </source>
</reference>
<dbReference type="AlphaFoldDB" id="A0A841LW66"/>
<dbReference type="RefSeq" id="WP_184224657.1">
    <property type="nucleotide sequence ID" value="NZ_JACIIU010000030.1"/>
</dbReference>
<name>A0A841LW66_9HYPH</name>
<evidence type="ECO:0008006" key="3">
    <source>
        <dbReference type="Google" id="ProtNLM"/>
    </source>
</evidence>
<proteinExistence type="predicted"/>
<keyword evidence="2" id="KW-1185">Reference proteome</keyword>
<evidence type="ECO:0000313" key="2">
    <source>
        <dbReference type="Proteomes" id="UP000555393"/>
    </source>
</evidence>
<gene>
    <name evidence="1" type="ORF">FHS77_002997</name>
</gene>
<sequence>MHRPVLLTPASELPISVEEVARLLNKVVWNGDDMEVEDAENIEFAILSAIHHYEGWNGILGISLAVQEWRQDFDAFERELHLPLGPVLPTGMRVMDGDGVEVPFSDYVLRYDAGGRASIRFNADYLLPAGSASVTYQAGFSELPNDIKAAIVLRVQLLLDEAATGNSQYLERAEESLIANYRRYQL</sequence>
<organism evidence="1 2">
    <name type="scientific">Paenochrobactrum gallinarii</name>
    <dbReference type="NCBI Taxonomy" id="643673"/>
    <lineage>
        <taxon>Bacteria</taxon>
        <taxon>Pseudomonadati</taxon>
        <taxon>Pseudomonadota</taxon>
        <taxon>Alphaproteobacteria</taxon>
        <taxon>Hyphomicrobiales</taxon>
        <taxon>Brucellaceae</taxon>
        <taxon>Paenochrobactrum</taxon>
    </lineage>
</organism>
<comment type="caution">
    <text evidence="1">The sequence shown here is derived from an EMBL/GenBank/DDBJ whole genome shotgun (WGS) entry which is preliminary data.</text>
</comment>
<dbReference type="EMBL" id="JACIIU010000030">
    <property type="protein sequence ID" value="MBB6262423.1"/>
    <property type="molecule type" value="Genomic_DNA"/>
</dbReference>
<evidence type="ECO:0000313" key="1">
    <source>
        <dbReference type="EMBL" id="MBB6262423.1"/>
    </source>
</evidence>
<dbReference type="Proteomes" id="UP000555393">
    <property type="component" value="Unassembled WGS sequence"/>
</dbReference>
<accession>A0A841LW66</accession>
<protein>
    <recommendedName>
        <fullName evidence="3">Phage gp6-like head-tail connector protein</fullName>
    </recommendedName>
</protein>